<dbReference type="InterPro" id="IPR011047">
    <property type="entry name" value="Quinoprotein_ADH-like_sf"/>
</dbReference>
<dbReference type="AlphaFoldDB" id="A0A518GG76"/>
<evidence type="ECO:0000313" key="3">
    <source>
        <dbReference type="Proteomes" id="UP000318017"/>
    </source>
</evidence>
<dbReference type="Gene3D" id="2.130.10.10">
    <property type="entry name" value="YVTN repeat-like/Quinoprotein amine dehydrogenase"/>
    <property type="match status" value="1"/>
</dbReference>
<evidence type="ECO:0000259" key="1">
    <source>
        <dbReference type="Pfam" id="PF13360"/>
    </source>
</evidence>
<feature type="domain" description="Pyrrolo-quinoline quinone repeat" evidence="1">
    <location>
        <begin position="106"/>
        <end position="358"/>
    </location>
</feature>
<keyword evidence="3" id="KW-1185">Reference proteome</keyword>
<dbReference type="PANTHER" id="PTHR34512:SF30">
    <property type="entry name" value="OUTER MEMBRANE PROTEIN ASSEMBLY FACTOR BAMB"/>
    <property type="match status" value="1"/>
</dbReference>
<dbReference type="Pfam" id="PF13360">
    <property type="entry name" value="PQQ_2"/>
    <property type="match status" value="1"/>
</dbReference>
<evidence type="ECO:0000313" key="2">
    <source>
        <dbReference type="EMBL" id="QDV27601.1"/>
    </source>
</evidence>
<organism evidence="2 3">
    <name type="scientific">Aureliella helgolandensis</name>
    <dbReference type="NCBI Taxonomy" id="2527968"/>
    <lineage>
        <taxon>Bacteria</taxon>
        <taxon>Pseudomonadati</taxon>
        <taxon>Planctomycetota</taxon>
        <taxon>Planctomycetia</taxon>
        <taxon>Pirellulales</taxon>
        <taxon>Pirellulaceae</taxon>
        <taxon>Aureliella</taxon>
    </lineage>
</organism>
<accession>A0A518GG76</accession>
<protein>
    <recommendedName>
        <fullName evidence="1">Pyrrolo-quinoline quinone repeat domain-containing protein</fullName>
    </recommendedName>
</protein>
<dbReference type="KEGG" id="ahel:Q31a_59930"/>
<dbReference type="InterPro" id="IPR002372">
    <property type="entry name" value="PQQ_rpt_dom"/>
</dbReference>
<dbReference type="SUPFAM" id="SSF50998">
    <property type="entry name" value="Quinoprotein alcohol dehydrogenase-like"/>
    <property type="match status" value="1"/>
</dbReference>
<reference evidence="2 3" key="1">
    <citation type="submission" date="2019-02" db="EMBL/GenBank/DDBJ databases">
        <title>Deep-cultivation of Planctomycetes and their phenomic and genomic characterization uncovers novel biology.</title>
        <authorList>
            <person name="Wiegand S."/>
            <person name="Jogler M."/>
            <person name="Boedeker C."/>
            <person name="Pinto D."/>
            <person name="Vollmers J."/>
            <person name="Rivas-Marin E."/>
            <person name="Kohn T."/>
            <person name="Peeters S.H."/>
            <person name="Heuer A."/>
            <person name="Rast P."/>
            <person name="Oberbeckmann S."/>
            <person name="Bunk B."/>
            <person name="Jeske O."/>
            <person name="Meyerdierks A."/>
            <person name="Storesund J.E."/>
            <person name="Kallscheuer N."/>
            <person name="Luecker S."/>
            <person name="Lage O.M."/>
            <person name="Pohl T."/>
            <person name="Merkel B.J."/>
            <person name="Hornburger P."/>
            <person name="Mueller R.-W."/>
            <person name="Bruemmer F."/>
            <person name="Labrenz M."/>
            <person name="Spormann A.M."/>
            <person name="Op den Camp H."/>
            <person name="Overmann J."/>
            <person name="Amann R."/>
            <person name="Jetten M.S.M."/>
            <person name="Mascher T."/>
            <person name="Medema M.H."/>
            <person name="Devos D.P."/>
            <person name="Kaster A.-K."/>
            <person name="Ovreas L."/>
            <person name="Rohde M."/>
            <person name="Galperin M.Y."/>
            <person name="Jogler C."/>
        </authorList>
    </citation>
    <scope>NUCLEOTIDE SEQUENCE [LARGE SCALE GENOMIC DNA]</scope>
    <source>
        <strain evidence="2 3">Q31a</strain>
    </source>
</reference>
<dbReference type="EMBL" id="CP036298">
    <property type="protein sequence ID" value="QDV27601.1"/>
    <property type="molecule type" value="Genomic_DNA"/>
</dbReference>
<proteinExistence type="predicted"/>
<gene>
    <name evidence="2" type="ORF">Q31a_59930</name>
</gene>
<dbReference type="RefSeq" id="WP_197355802.1">
    <property type="nucleotide sequence ID" value="NZ_CP036298.1"/>
</dbReference>
<sequence>MMMFKQPSWSLSFTDLGIRTRGQIIAVACPLFLILAINSRTSAQDWPQILGPHRDGTAPSTSVLKGPWPAKIAPTWTAALGTGLGGPAVAGDSVLILHRLENEEFLQSFDLNTGAARWKTGWPASYRASINPDNGPRCVPTIAGDRVICYGAAGDLACVGLVDGKLHWRRSLRQEYDAEDGYFGAGVSPLVMGSLVIACPGGDRAGIVGIDLQTGKTRWTATEYEASYAAPIAVPHASRQLALVITRLNTVLLDAQSGEVLSDVRFGSRGPTVNAATPSPIGDDQFFLTASYGVGAMLLQVRDEQLVEIYRDKFLLSSQYNTPVHIGSRMIGIDGREDAGIANLRAFDPQSQEIFWRQDDFGTAHLIACGSEALALGLSGRLTRIDGQSDAFHPLSESQLPTAEYRALPALSGNKLLIRGSLGNATQLHCIELP</sequence>
<dbReference type="Proteomes" id="UP000318017">
    <property type="component" value="Chromosome"/>
</dbReference>
<dbReference type="PANTHER" id="PTHR34512">
    <property type="entry name" value="CELL SURFACE PROTEIN"/>
    <property type="match status" value="1"/>
</dbReference>
<dbReference type="InterPro" id="IPR015943">
    <property type="entry name" value="WD40/YVTN_repeat-like_dom_sf"/>
</dbReference>
<name>A0A518GG76_9BACT</name>